<keyword evidence="4" id="KW-0732">Signal</keyword>
<dbReference type="InterPro" id="IPR015915">
    <property type="entry name" value="Kelch-typ_b-propeller"/>
</dbReference>
<dbReference type="SUPFAM" id="SSF50965">
    <property type="entry name" value="Galactose oxidase, central domain"/>
    <property type="match status" value="1"/>
</dbReference>
<dbReference type="Gene3D" id="2.10.50.10">
    <property type="entry name" value="Tumor Necrosis Factor Receptor, subunit A, domain 2"/>
    <property type="match status" value="2"/>
</dbReference>
<reference evidence="6" key="1">
    <citation type="journal article" date="2022" name="bioRxiv">
        <title>Genomics of Preaxostyla Flagellates Illuminates Evolutionary Transitions and the Path Towards Mitochondrial Loss.</title>
        <authorList>
            <person name="Novak L.V.F."/>
            <person name="Treitli S.C."/>
            <person name="Pyrih J."/>
            <person name="Halakuc P."/>
            <person name="Pipaliya S.V."/>
            <person name="Vacek V."/>
            <person name="Brzon O."/>
            <person name="Soukal P."/>
            <person name="Eme L."/>
            <person name="Dacks J.B."/>
            <person name="Karnkowska A."/>
            <person name="Elias M."/>
            <person name="Hampl V."/>
        </authorList>
    </citation>
    <scope>NUCLEOTIDE SEQUENCE</scope>
    <source>
        <strain evidence="6">RCP-MX</strain>
    </source>
</reference>
<feature type="signal peptide" evidence="4">
    <location>
        <begin position="1"/>
        <end position="19"/>
    </location>
</feature>
<feature type="transmembrane region" description="Helical" evidence="3">
    <location>
        <begin position="817"/>
        <end position="839"/>
    </location>
</feature>
<dbReference type="InterPro" id="IPR011641">
    <property type="entry name" value="Tyr-kin_ephrin_A/B_rcpt-like"/>
</dbReference>
<dbReference type="PANTHER" id="PTHR46093">
    <property type="entry name" value="ACYL-COA-BINDING DOMAIN-CONTAINING PROTEIN 5"/>
    <property type="match status" value="1"/>
</dbReference>
<dbReference type="Proteomes" id="UP001141327">
    <property type="component" value="Unassembled WGS sequence"/>
</dbReference>
<keyword evidence="3" id="KW-0472">Membrane</keyword>
<evidence type="ECO:0000313" key="7">
    <source>
        <dbReference type="Proteomes" id="UP001141327"/>
    </source>
</evidence>
<dbReference type="SUPFAM" id="SSF57184">
    <property type="entry name" value="Growth factor receptor domain"/>
    <property type="match status" value="1"/>
</dbReference>
<protein>
    <submittedName>
        <fullName evidence="6">Member of the kelch motif protein family</fullName>
    </submittedName>
</protein>
<keyword evidence="2" id="KW-0677">Repeat</keyword>
<dbReference type="Pfam" id="PF07699">
    <property type="entry name" value="Ephrin_rec_like"/>
    <property type="match status" value="1"/>
</dbReference>
<dbReference type="SUPFAM" id="SSF117281">
    <property type="entry name" value="Kelch motif"/>
    <property type="match status" value="1"/>
</dbReference>
<feature type="transmembrane region" description="Helical" evidence="3">
    <location>
        <begin position="876"/>
        <end position="898"/>
    </location>
</feature>
<dbReference type="EMBL" id="JAPMOS010000016">
    <property type="protein sequence ID" value="KAJ4459945.1"/>
    <property type="molecule type" value="Genomic_DNA"/>
</dbReference>
<dbReference type="Pfam" id="PF24681">
    <property type="entry name" value="Kelch_KLHDC2_KLHL20_DRC7"/>
    <property type="match status" value="1"/>
</dbReference>
<feature type="domain" description="Tyrosine-protein kinase ephrin type A/B receptor-like" evidence="5">
    <location>
        <begin position="683"/>
        <end position="731"/>
    </location>
</feature>
<name>A0ABQ8UT72_9EUKA</name>
<sequence length="1110" mass="119544">MRCSGIVLGLFSLVCCAYAGAPQWWQTFGDSAPHGPISCCRSLSANSTLLAVEHNTKNLFAFSLMTGTWEKVHTSLDQSKANLPSGGVSLADGCLFYGGSYGYENSQFTFIQPSGAWNQVPGMPEDVDPWLSASSRVSETVVAHVYPYLFIVGQSRFSLGAVFLARTTHTTLEASYKDLTFAKLSCDEELKSRTVELLWGVQDQHQLFVISIDDVTREWHFDRVAVTESGPLDLEDIGTPPDSLVAALEENDIGSTLLSTSGTVTAIYQPPALSSRNASPFLWIYYSAEDAWDILDVNLTLSPAPDECNFRDHTIFLSNQIGVTLICSSRRNASASPAVFTFDGETHAFVPFSLEPASPAPRMAAAFGILTLDGGLSIAIYAGGKSDGAILDDVWSLDTTTGSWAEAESRLPEPRAYGQTVVWQQKMYIIGGVPASALVASLDLWSSSWESSTPTIPEPDWAPATPLAFHAACLHDEATGEVYINGGYYSENAWVYRLSLSQMAWLEPLRLTVYPPVFQPPLISHSIISHRGSLFLIGGSLKDSNSYLESLFVKRGDSWWLAPTTLSGPPAPSVRESAASFVFGDSFCVFGGGSVLGAINSLDCFTQGGETIEEKSTELQSAPDPVVSPAWARAGDAVFFIGGCETEGPDDTIACRKTAVSALRQCPAGTRFTGKSCEVCPVGHFSTAGATSCALCPAGTFSDFVGQGECSGRCPSGTYSEKLGATNAKTCIPCQPGTYSDVSGSTKRDCLLCPPGTYSNTTGASSNESCLPCPVPELCGPGAITPSTTNRTVTLQSGYPEVPRLQDSVGDLIKNCITYGMIGLLGLVALVSLMLVLLCTGAHKTRLAQWLHRADFWPALVDRVDKVGLPLRNSSTLGGIVGLCFLVMVVSLLARNILDVIPTYNIKREQKLVEGIPPEALSLSNLMVRLTLISLAHHGPCLADNSTSECHPDASPVLDSGGNWEVSCSLLPDGACKWDMVLGLELLCNSHIQVNVGSDVTQVFNGGWWAQIRVDGNGNTILPMTYTQPILPSQESHHQVFRGERNTTLTMAMTFTNYTKDYSGLRKDHKEYQYWAFKQVCLVNSIRLATSLSLSLSLSLSYSENRHRGP</sequence>
<evidence type="ECO:0000259" key="5">
    <source>
        <dbReference type="Pfam" id="PF07699"/>
    </source>
</evidence>
<keyword evidence="3" id="KW-0812">Transmembrane</keyword>
<keyword evidence="7" id="KW-1185">Reference proteome</keyword>
<dbReference type="InterPro" id="IPR009030">
    <property type="entry name" value="Growth_fac_rcpt_cys_sf"/>
</dbReference>
<accession>A0ABQ8UT72</accession>
<dbReference type="SMART" id="SM01411">
    <property type="entry name" value="Ephrin_rec_like"/>
    <property type="match status" value="2"/>
</dbReference>
<dbReference type="Gene3D" id="2.120.10.80">
    <property type="entry name" value="Kelch-type beta propeller"/>
    <property type="match status" value="2"/>
</dbReference>
<keyword evidence="3" id="KW-1133">Transmembrane helix</keyword>
<dbReference type="InterPro" id="IPR011043">
    <property type="entry name" value="Gal_Oxase/kelch_b-propeller"/>
</dbReference>
<evidence type="ECO:0000256" key="4">
    <source>
        <dbReference type="SAM" id="SignalP"/>
    </source>
</evidence>
<evidence type="ECO:0000256" key="1">
    <source>
        <dbReference type="ARBA" id="ARBA00022441"/>
    </source>
</evidence>
<feature type="chain" id="PRO_5047047525" evidence="4">
    <location>
        <begin position="20"/>
        <end position="1110"/>
    </location>
</feature>
<evidence type="ECO:0000313" key="6">
    <source>
        <dbReference type="EMBL" id="KAJ4459945.1"/>
    </source>
</evidence>
<keyword evidence="1" id="KW-0880">Kelch repeat</keyword>
<organism evidence="6 7">
    <name type="scientific">Paratrimastix pyriformis</name>
    <dbReference type="NCBI Taxonomy" id="342808"/>
    <lineage>
        <taxon>Eukaryota</taxon>
        <taxon>Metamonada</taxon>
        <taxon>Preaxostyla</taxon>
        <taxon>Paratrimastigidae</taxon>
        <taxon>Paratrimastix</taxon>
    </lineage>
</organism>
<comment type="caution">
    <text evidence="6">The sequence shown here is derived from an EMBL/GenBank/DDBJ whole genome shotgun (WGS) entry which is preliminary data.</text>
</comment>
<evidence type="ECO:0000256" key="3">
    <source>
        <dbReference type="SAM" id="Phobius"/>
    </source>
</evidence>
<proteinExistence type="predicted"/>
<dbReference type="PANTHER" id="PTHR46093:SF18">
    <property type="entry name" value="FIBRONECTIN TYPE-III DOMAIN-CONTAINING PROTEIN"/>
    <property type="match status" value="1"/>
</dbReference>
<evidence type="ECO:0000256" key="2">
    <source>
        <dbReference type="ARBA" id="ARBA00022737"/>
    </source>
</evidence>
<gene>
    <name evidence="6" type="ORF">PAPYR_4017</name>
</gene>